<proteinExistence type="predicted"/>
<reference evidence="1 2" key="1">
    <citation type="submission" date="2019-11" db="EMBL/GenBank/DDBJ databases">
        <authorList>
            <person name="Im W.T."/>
        </authorList>
    </citation>
    <scope>NUCLEOTIDE SEQUENCE [LARGE SCALE GENOMIC DNA]</scope>
    <source>
        <strain evidence="1 2">SB-02</strain>
    </source>
</reference>
<dbReference type="PROSITE" id="PS51257">
    <property type="entry name" value="PROKAR_LIPOPROTEIN"/>
    <property type="match status" value="1"/>
</dbReference>
<dbReference type="EMBL" id="CP046566">
    <property type="protein sequence ID" value="QGW27061.1"/>
    <property type="molecule type" value="Genomic_DNA"/>
</dbReference>
<evidence type="ECO:0000313" key="2">
    <source>
        <dbReference type="Proteomes" id="UP000426027"/>
    </source>
</evidence>
<dbReference type="KEGG" id="fls:GLV81_02125"/>
<dbReference type="AlphaFoldDB" id="A0A6I6GWN6"/>
<gene>
    <name evidence="1" type="ORF">GLV81_02125</name>
</gene>
<protein>
    <recommendedName>
        <fullName evidence="3">Lipoprotein</fullName>
    </recommendedName>
</protein>
<evidence type="ECO:0000313" key="1">
    <source>
        <dbReference type="EMBL" id="QGW27061.1"/>
    </source>
</evidence>
<evidence type="ECO:0008006" key="3">
    <source>
        <dbReference type="Google" id="ProtNLM"/>
    </source>
</evidence>
<keyword evidence="2" id="KW-1185">Reference proteome</keyword>
<name>A0A6I6GWN6_9BACT</name>
<sequence>MNKRLLFLYFIIIACHQPVPKPESQFSKDIKSYLSNKDYNVEIIDETDSHQPVMRGTGKLIVNQDNGLITFKGTRNLEDFNHFQINLHDSTFMRFFFMNHYLDTVNMIAPNTEIKEDCFGYAFGFNNTGGISDIPEFRQFFSKENISGQQYLYIIAQTAMTHRTIIRQVERVAEEGKIITDINRTFILTPTVFR</sequence>
<accession>A0A6I6GWN6</accession>
<organism evidence="1 2">
    <name type="scientific">Phnomibacter ginsenosidimutans</name>
    <dbReference type="NCBI Taxonomy" id="2676868"/>
    <lineage>
        <taxon>Bacteria</taxon>
        <taxon>Pseudomonadati</taxon>
        <taxon>Bacteroidota</taxon>
        <taxon>Chitinophagia</taxon>
        <taxon>Chitinophagales</taxon>
        <taxon>Chitinophagaceae</taxon>
        <taxon>Phnomibacter</taxon>
    </lineage>
</organism>
<dbReference type="Proteomes" id="UP000426027">
    <property type="component" value="Chromosome"/>
</dbReference>
<dbReference type="RefSeq" id="WP_157476431.1">
    <property type="nucleotide sequence ID" value="NZ_CP046566.1"/>
</dbReference>